<name>A0A2P9AHN7_9HYPH</name>
<dbReference type="AlphaFoldDB" id="A0A2P9AHN7"/>
<sequence length="345" mass="37574">MLAKYLIGCLFVLLTVSGPKEASAQNALCLQGYVWRDARPGDGVCVIPQSRTLAADENAKAHLRREPGPRDGVFWCLSGFVWREAFQGDTVCVIPAARQRVRDENALASSRTIGGGSEFDTEGQHTLLVGVTAGRDAWQEKTYGSTCGKLDPMPNAMGGMVGWGQAEIGWLGDNCFAFVLERAVQFDRTLMDLIPGRIIDRVVLSYDEVEAPSCPLVAGYAYRCWQNGEGHYQHKTDGCVVVRIPSFDWPRSGGAVQGRLPTFEEWRDQVSRINARQWDVTSAVNSQLNGPPLGGLRGYGLLLTGGPSLAGLTAQDNTVCVSELQNITFEITYTVPPAGVFHPVH</sequence>
<keyword evidence="3" id="KW-1185">Reference proteome</keyword>
<accession>A0A2P9AHN7</accession>
<organism evidence="2 3">
    <name type="scientific">Mesorhizobium delmotii</name>
    <dbReference type="NCBI Taxonomy" id="1631247"/>
    <lineage>
        <taxon>Bacteria</taxon>
        <taxon>Pseudomonadati</taxon>
        <taxon>Pseudomonadota</taxon>
        <taxon>Alphaproteobacteria</taxon>
        <taxon>Hyphomicrobiales</taxon>
        <taxon>Phyllobacteriaceae</taxon>
        <taxon>Mesorhizobium</taxon>
    </lineage>
</organism>
<dbReference type="Proteomes" id="UP000245698">
    <property type="component" value="Unassembled WGS sequence"/>
</dbReference>
<feature type="signal peptide" evidence="1">
    <location>
        <begin position="1"/>
        <end position="24"/>
    </location>
</feature>
<evidence type="ECO:0000313" key="3">
    <source>
        <dbReference type="Proteomes" id="UP000245698"/>
    </source>
</evidence>
<protein>
    <submittedName>
        <fullName evidence="2">Uncharacterized protein</fullName>
    </submittedName>
</protein>
<evidence type="ECO:0000313" key="2">
    <source>
        <dbReference type="EMBL" id="SJM30639.1"/>
    </source>
</evidence>
<gene>
    <name evidence="2" type="ORF">BQ8482_160114</name>
</gene>
<feature type="chain" id="PRO_5015150475" evidence="1">
    <location>
        <begin position="25"/>
        <end position="345"/>
    </location>
</feature>
<dbReference type="RefSeq" id="WP_123148045.1">
    <property type="nucleotide sequence ID" value="NZ_FUIG01000022.1"/>
</dbReference>
<evidence type="ECO:0000256" key="1">
    <source>
        <dbReference type="SAM" id="SignalP"/>
    </source>
</evidence>
<dbReference type="EMBL" id="FUIG01000022">
    <property type="protein sequence ID" value="SJM30639.1"/>
    <property type="molecule type" value="Genomic_DNA"/>
</dbReference>
<keyword evidence="1" id="KW-0732">Signal</keyword>
<proteinExistence type="predicted"/>
<reference evidence="3" key="1">
    <citation type="submission" date="2016-12" db="EMBL/GenBank/DDBJ databases">
        <authorList>
            <person name="Brunel B."/>
        </authorList>
    </citation>
    <scope>NUCLEOTIDE SEQUENCE [LARGE SCALE GENOMIC DNA]</scope>
</reference>